<protein>
    <recommendedName>
        <fullName evidence="2">Antitoxin</fullName>
    </recommendedName>
</protein>
<proteinExistence type="inferred from homology"/>
<dbReference type="InterPro" id="IPR006442">
    <property type="entry name" value="Antitoxin_Phd/YefM"/>
</dbReference>
<dbReference type="InterPro" id="IPR036165">
    <property type="entry name" value="YefM-like_sf"/>
</dbReference>
<dbReference type="SUPFAM" id="SSF143120">
    <property type="entry name" value="YefM-like"/>
    <property type="match status" value="1"/>
</dbReference>
<dbReference type="InterPro" id="IPR051416">
    <property type="entry name" value="phD-YefM_TA_antitoxins"/>
</dbReference>
<evidence type="ECO:0000313" key="3">
    <source>
        <dbReference type="EMBL" id="MBB5063178.1"/>
    </source>
</evidence>
<gene>
    <name evidence="3" type="ORF">HDF15_001518</name>
</gene>
<evidence type="ECO:0000256" key="2">
    <source>
        <dbReference type="RuleBase" id="RU362080"/>
    </source>
</evidence>
<evidence type="ECO:0000256" key="1">
    <source>
        <dbReference type="ARBA" id="ARBA00009981"/>
    </source>
</evidence>
<dbReference type="EMBL" id="JACHIO010000005">
    <property type="protein sequence ID" value="MBB5063178.1"/>
    <property type="molecule type" value="Genomic_DNA"/>
</dbReference>
<dbReference type="AlphaFoldDB" id="A0A7W7ZP24"/>
<sequence length="83" mass="9269">MDTVNMHEAKTHLSRLVDKAAKGESVVISKAGKPMARLVAFEAPEEKPKQRIGFMKGQMTIPDGFGFKDDFKEEIEELFGLSK</sequence>
<dbReference type="RefSeq" id="WP_184254135.1">
    <property type="nucleotide sequence ID" value="NZ_JACHIO010000005.1"/>
</dbReference>
<dbReference type="NCBIfam" id="TIGR01552">
    <property type="entry name" value="phd_fam"/>
    <property type="match status" value="1"/>
</dbReference>
<accession>A0A7W7ZP24</accession>
<organism evidence="3 4">
    <name type="scientific">Granulicella mallensis</name>
    <dbReference type="NCBI Taxonomy" id="940614"/>
    <lineage>
        <taxon>Bacteria</taxon>
        <taxon>Pseudomonadati</taxon>
        <taxon>Acidobacteriota</taxon>
        <taxon>Terriglobia</taxon>
        <taxon>Terriglobales</taxon>
        <taxon>Acidobacteriaceae</taxon>
        <taxon>Granulicella</taxon>
    </lineage>
</organism>
<reference evidence="3 4" key="1">
    <citation type="submission" date="2020-08" db="EMBL/GenBank/DDBJ databases">
        <title>Genomic Encyclopedia of Type Strains, Phase IV (KMG-V): Genome sequencing to study the core and pangenomes of soil and plant-associated prokaryotes.</title>
        <authorList>
            <person name="Whitman W."/>
        </authorList>
    </citation>
    <scope>NUCLEOTIDE SEQUENCE [LARGE SCALE GENOMIC DNA]</scope>
    <source>
        <strain evidence="3 4">X5P3</strain>
    </source>
</reference>
<dbReference type="Pfam" id="PF02604">
    <property type="entry name" value="PhdYeFM_antitox"/>
    <property type="match status" value="1"/>
</dbReference>
<dbReference type="Proteomes" id="UP000584867">
    <property type="component" value="Unassembled WGS sequence"/>
</dbReference>
<comment type="similarity">
    <text evidence="1 2">Belongs to the phD/YefM antitoxin family.</text>
</comment>
<dbReference type="Gene3D" id="3.40.1620.10">
    <property type="entry name" value="YefM-like domain"/>
    <property type="match status" value="1"/>
</dbReference>
<name>A0A7W7ZP24_9BACT</name>
<comment type="function">
    <text evidence="2">Antitoxin component of a type II toxin-antitoxin (TA) system.</text>
</comment>
<dbReference type="PANTHER" id="PTHR35377">
    <property type="entry name" value="ANTITOXIN VAPB49-RELATED-RELATED"/>
    <property type="match status" value="1"/>
</dbReference>
<evidence type="ECO:0000313" key="4">
    <source>
        <dbReference type="Proteomes" id="UP000584867"/>
    </source>
</evidence>
<dbReference type="PANTHER" id="PTHR35377:SF8">
    <property type="entry name" value="ANTITOXIN VAPB22"/>
    <property type="match status" value="1"/>
</dbReference>
<comment type="caution">
    <text evidence="3">The sequence shown here is derived from an EMBL/GenBank/DDBJ whole genome shotgun (WGS) entry which is preliminary data.</text>
</comment>